<keyword evidence="2" id="KW-1185">Reference proteome</keyword>
<evidence type="ECO:0000313" key="2">
    <source>
        <dbReference type="Proteomes" id="UP000324222"/>
    </source>
</evidence>
<protein>
    <submittedName>
        <fullName evidence="1">Uncharacterized protein</fullName>
    </submittedName>
</protein>
<organism evidence="1 2">
    <name type="scientific">Portunus trituberculatus</name>
    <name type="common">Swimming crab</name>
    <name type="synonym">Neptunus trituberculatus</name>
    <dbReference type="NCBI Taxonomy" id="210409"/>
    <lineage>
        <taxon>Eukaryota</taxon>
        <taxon>Metazoa</taxon>
        <taxon>Ecdysozoa</taxon>
        <taxon>Arthropoda</taxon>
        <taxon>Crustacea</taxon>
        <taxon>Multicrustacea</taxon>
        <taxon>Malacostraca</taxon>
        <taxon>Eumalacostraca</taxon>
        <taxon>Eucarida</taxon>
        <taxon>Decapoda</taxon>
        <taxon>Pleocyemata</taxon>
        <taxon>Brachyura</taxon>
        <taxon>Eubrachyura</taxon>
        <taxon>Portunoidea</taxon>
        <taxon>Portunidae</taxon>
        <taxon>Portuninae</taxon>
        <taxon>Portunus</taxon>
    </lineage>
</organism>
<name>A0A5B7HVV0_PORTR</name>
<proteinExistence type="predicted"/>
<dbReference type="AlphaFoldDB" id="A0A5B7HVV0"/>
<dbReference type="Proteomes" id="UP000324222">
    <property type="component" value="Unassembled WGS sequence"/>
</dbReference>
<comment type="caution">
    <text evidence="1">The sequence shown here is derived from an EMBL/GenBank/DDBJ whole genome shotgun (WGS) entry which is preliminary data.</text>
</comment>
<sequence>MAIVKRKDTKEEEKRRVMALNSIIDLLVPSQETLCIARRSDVFCEINFQDIAVHYFTLSPSLIHSLSHSGYQGPS</sequence>
<reference evidence="1 2" key="1">
    <citation type="submission" date="2019-05" db="EMBL/GenBank/DDBJ databases">
        <title>Another draft genome of Portunus trituberculatus and its Hox gene families provides insights of decapod evolution.</title>
        <authorList>
            <person name="Jeong J.-H."/>
            <person name="Song I."/>
            <person name="Kim S."/>
            <person name="Choi T."/>
            <person name="Kim D."/>
            <person name="Ryu S."/>
            <person name="Kim W."/>
        </authorList>
    </citation>
    <scope>NUCLEOTIDE SEQUENCE [LARGE SCALE GENOMIC DNA]</scope>
    <source>
        <tissue evidence="1">Muscle</tissue>
    </source>
</reference>
<evidence type="ECO:0000313" key="1">
    <source>
        <dbReference type="EMBL" id="MPC72848.1"/>
    </source>
</evidence>
<accession>A0A5B7HVV0</accession>
<dbReference type="EMBL" id="VSRR010035543">
    <property type="protein sequence ID" value="MPC72848.1"/>
    <property type="molecule type" value="Genomic_DNA"/>
</dbReference>
<gene>
    <name evidence="1" type="ORF">E2C01_067162</name>
</gene>